<sequence length="282" mass="28905">MPSPTTHILIVLCLLTSVLSSPIPNPQTSENAISQSTYSLSTAQTFALSPSQRTALSARSAKSLINSLIAATIMAPIINTKVAALSDSLNKFSQGIATVLSVDTTVSASACSEMMVIFARGTTEPGNVGLFAGPAFFKALEEEMGAGTLGVQGVEYGASIEGFLKGGDPIGSTAMAALVTDTIQKCPNSKIVLSGYSQGAQLCHNAATSLPAATMAKVNSVVIFGDPNNGKPVANVDAAKTLVICHKLDNICAGGDLVLVDHLTYSIDAKKAAAFVASRAKL</sequence>
<evidence type="ECO:0000256" key="5">
    <source>
        <dbReference type="ARBA" id="ARBA00022525"/>
    </source>
</evidence>
<comment type="similarity">
    <text evidence="2 10">Belongs to the cutinase family.</text>
</comment>
<name>A0ABR4C2V2_9HELO</name>
<comment type="subcellular location">
    <subcellularLocation>
        <location evidence="1 10">Secreted</location>
    </subcellularLocation>
</comment>
<evidence type="ECO:0000256" key="4">
    <source>
        <dbReference type="ARBA" id="ARBA00022487"/>
    </source>
</evidence>
<dbReference type="Pfam" id="PF01083">
    <property type="entry name" value="Cutinase"/>
    <property type="match status" value="1"/>
</dbReference>
<feature type="signal peptide" evidence="10">
    <location>
        <begin position="1"/>
        <end position="20"/>
    </location>
</feature>
<dbReference type="InterPro" id="IPR011150">
    <property type="entry name" value="Cutinase_monf"/>
</dbReference>
<evidence type="ECO:0000256" key="8">
    <source>
        <dbReference type="ARBA" id="ARBA00023157"/>
    </source>
</evidence>
<dbReference type="Proteomes" id="UP001595075">
    <property type="component" value="Unassembled WGS sequence"/>
</dbReference>
<dbReference type="PANTHER" id="PTHR48250:SF1">
    <property type="entry name" value="CUTINASE"/>
    <property type="match status" value="1"/>
</dbReference>
<dbReference type="PROSITE" id="PS00155">
    <property type="entry name" value="CUTINASE_1"/>
    <property type="match status" value="1"/>
</dbReference>
<gene>
    <name evidence="11" type="ORF">VTL71DRAFT_4767</name>
</gene>
<evidence type="ECO:0000313" key="12">
    <source>
        <dbReference type="Proteomes" id="UP001595075"/>
    </source>
</evidence>
<dbReference type="SUPFAM" id="SSF53474">
    <property type="entry name" value="alpha/beta-Hydrolases"/>
    <property type="match status" value="1"/>
</dbReference>
<dbReference type="InterPro" id="IPR043579">
    <property type="entry name" value="CUTINASE_2"/>
</dbReference>
<comment type="catalytic activity">
    <reaction evidence="9 10">
        <text>cutin + H2O = cutin monomers.</text>
        <dbReference type="EC" id="3.1.1.74"/>
    </reaction>
</comment>
<keyword evidence="7 10" id="KW-0378">Hydrolase</keyword>
<evidence type="ECO:0000256" key="6">
    <source>
        <dbReference type="ARBA" id="ARBA00022729"/>
    </source>
</evidence>
<comment type="caution">
    <text evidence="11">The sequence shown here is derived from an EMBL/GenBank/DDBJ whole genome shotgun (WGS) entry which is preliminary data.</text>
</comment>
<evidence type="ECO:0000256" key="3">
    <source>
        <dbReference type="ARBA" id="ARBA00013095"/>
    </source>
</evidence>
<evidence type="ECO:0000256" key="9">
    <source>
        <dbReference type="ARBA" id="ARBA00034045"/>
    </source>
</evidence>
<comment type="function">
    <text evidence="10">Catalyzes the hydrolysis of complex carboxylic polyesters found in the cell wall of plants. Degrades cutin, a macromolecule that forms the structure of the plant cuticle.</text>
</comment>
<feature type="chain" id="PRO_5044966821" description="Cutinase" evidence="10">
    <location>
        <begin position="21"/>
        <end position="282"/>
    </location>
</feature>
<dbReference type="EC" id="3.1.1.74" evidence="3 10"/>
<dbReference type="InterPro" id="IPR000675">
    <property type="entry name" value="Cutinase/axe"/>
</dbReference>
<dbReference type="Gene3D" id="3.40.50.1820">
    <property type="entry name" value="alpha/beta hydrolase"/>
    <property type="match status" value="1"/>
</dbReference>
<proteinExistence type="inferred from homology"/>
<keyword evidence="12" id="KW-1185">Reference proteome</keyword>
<protein>
    <recommendedName>
        <fullName evidence="3 10">Cutinase</fullName>
        <ecNumber evidence="3 10">3.1.1.74</ecNumber>
    </recommendedName>
</protein>
<keyword evidence="4 10" id="KW-0719">Serine esterase</keyword>
<dbReference type="EMBL" id="JAZHXI010000014">
    <property type="protein sequence ID" value="KAL2064273.1"/>
    <property type="molecule type" value="Genomic_DNA"/>
</dbReference>
<dbReference type="PRINTS" id="PR00129">
    <property type="entry name" value="CUTINASE"/>
</dbReference>
<dbReference type="SMART" id="SM01110">
    <property type="entry name" value="Cutinase"/>
    <property type="match status" value="1"/>
</dbReference>
<dbReference type="PANTHER" id="PTHR48250">
    <property type="entry name" value="CUTINASE 2-RELATED"/>
    <property type="match status" value="1"/>
</dbReference>
<dbReference type="PROSITE" id="PS00931">
    <property type="entry name" value="CUTINASE_2"/>
    <property type="match status" value="1"/>
</dbReference>
<evidence type="ECO:0000256" key="2">
    <source>
        <dbReference type="ARBA" id="ARBA00007534"/>
    </source>
</evidence>
<evidence type="ECO:0000256" key="1">
    <source>
        <dbReference type="ARBA" id="ARBA00004613"/>
    </source>
</evidence>
<reference evidence="11 12" key="1">
    <citation type="journal article" date="2024" name="Commun. Biol.">
        <title>Comparative genomic analysis of thermophilic fungi reveals convergent evolutionary adaptations and gene losses.</title>
        <authorList>
            <person name="Steindorff A.S."/>
            <person name="Aguilar-Pontes M.V."/>
            <person name="Robinson A.J."/>
            <person name="Andreopoulos B."/>
            <person name="LaButti K."/>
            <person name="Kuo A."/>
            <person name="Mondo S."/>
            <person name="Riley R."/>
            <person name="Otillar R."/>
            <person name="Haridas S."/>
            <person name="Lipzen A."/>
            <person name="Grimwood J."/>
            <person name="Schmutz J."/>
            <person name="Clum A."/>
            <person name="Reid I.D."/>
            <person name="Moisan M.C."/>
            <person name="Butler G."/>
            <person name="Nguyen T.T.M."/>
            <person name="Dewar K."/>
            <person name="Conant G."/>
            <person name="Drula E."/>
            <person name="Henrissat B."/>
            <person name="Hansel C."/>
            <person name="Singer S."/>
            <person name="Hutchinson M.I."/>
            <person name="de Vries R.P."/>
            <person name="Natvig D.O."/>
            <person name="Powell A.J."/>
            <person name="Tsang A."/>
            <person name="Grigoriev I.V."/>
        </authorList>
    </citation>
    <scope>NUCLEOTIDE SEQUENCE [LARGE SCALE GENOMIC DNA]</scope>
    <source>
        <strain evidence="11 12">CBS 494.80</strain>
    </source>
</reference>
<accession>A0ABR4C2V2</accession>
<keyword evidence="6 10" id="KW-0732">Signal</keyword>
<organism evidence="11 12">
    <name type="scientific">Oculimacula yallundae</name>
    <dbReference type="NCBI Taxonomy" id="86028"/>
    <lineage>
        <taxon>Eukaryota</taxon>
        <taxon>Fungi</taxon>
        <taxon>Dikarya</taxon>
        <taxon>Ascomycota</taxon>
        <taxon>Pezizomycotina</taxon>
        <taxon>Leotiomycetes</taxon>
        <taxon>Helotiales</taxon>
        <taxon>Ploettnerulaceae</taxon>
        <taxon>Oculimacula</taxon>
    </lineage>
</organism>
<dbReference type="InterPro" id="IPR029058">
    <property type="entry name" value="AB_hydrolase_fold"/>
</dbReference>
<evidence type="ECO:0000256" key="7">
    <source>
        <dbReference type="ARBA" id="ARBA00022801"/>
    </source>
</evidence>
<evidence type="ECO:0000313" key="11">
    <source>
        <dbReference type="EMBL" id="KAL2064273.1"/>
    </source>
</evidence>
<evidence type="ECO:0000256" key="10">
    <source>
        <dbReference type="RuleBase" id="RU361263"/>
    </source>
</evidence>
<keyword evidence="5 10" id="KW-0964">Secreted</keyword>
<keyword evidence="8" id="KW-1015">Disulfide bond</keyword>
<dbReference type="InterPro" id="IPR043580">
    <property type="entry name" value="CUTINASE_1"/>
</dbReference>